<evidence type="ECO:0000313" key="8">
    <source>
        <dbReference type="EMBL" id="MCM1990688.1"/>
    </source>
</evidence>
<feature type="transmembrane region" description="Helical" evidence="7">
    <location>
        <begin position="43"/>
        <end position="65"/>
    </location>
</feature>
<reference evidence="8" key="1">
    <citation type="journal article" date="2021" name="mSystems">
        <title>Bacteria and Archaea Synergistically Convert Glycine Betaine to Biogenic Methane in the Formosa Cold Seep of the South China Sea.</title>
        <authorList>
            <person name="Li L."/>
            <person name="Zhang W."/>
            <person name="Zhang S."/>
            <person name="Song L."/>
            <person name="Sun Q."/>
            <person name="Zhang H."/>
            <person name="Xiang H."/>
            <person name="Dong X."/>
        </authorList>
    </citation>
    <scope>NUCLEOTIDE SEQUENCE</scope>
    <source>
        <strain evidence="8">ZWT</strain>
    </source>
</reference>
<keyword evidence="5 7" id="KW-1133">Transmembrane helix</keyword>
<keyword evidence="3" id="KW-1003">Cell membrane</keyword>
<proteinExistence type="inferred from homology"/>
<dbReference type="GO" id="GO:0005886">
    <property type="term" value="C:plasma membrane"/>
    <property type="evidence" value="ECO:0007669"/>
    <property type="project" value="UniProtKB-SubCell"/>
</dbReference>
<organism evidence="8 9">
    <name type="scientific">Oceanirhabdus seepicola</name>
    <dbReference type="NCBI Taxonomy" id="2828781"/>
    <lineage>
        <taxon>Bacteria</taxon>
        <taxon>Bacillati</taxon>
        <taxon>Bacillota</taxon>
        <taxon>Clostridia</taxon>
        <taxon>Eubacteriales</taxon>
        <taxon>Clostridiaceae</taxon>
        <taxon>Oceanirhabdus</taxon>
    </lineage>
</organism>
<dbReference type="Pfam" id="PF03994">
    <property type="entry name" value="DUF350"/>
    <property type="match status" value="1"/>
</dbReference>
<evidence type="ECO:0000256" key="6">
    <source>
        <dbReference type="ARBA" id="ARBA00023136"/>
    </source>
</evidence>
<evidence type="ECO:0000256" key="2">
    <source>
        <dbReference type="ARBA" id="ARBA00005779"/>
    </source>
</evidence>
<comment type="subcellular location">
    <subcellularLocation>
        <location evidence="1">Cell membrane</location>
        <topology evidence="1">Multi-pass membrane protein</topology>
    </subcellularLocation>
</comment>
<dbReference type="Proteomes" id="UP001056429">
    <property type="component" value="Unassembled WGS sequence"/>
</dbReference>
<gene>
    <name evidence="8" type="ORF">KDK92_13225</name>
</gene>
<keyword evidence="6 7" id="KW-0472">Membrane</keyword>
<keyword evidence="9" id="KW-1185">Reference proteome</keyword>
<protein>
    <submittedName>
        <fullName evidence="8">DUF350 domain-containing protein</fullName>
    </submittedName>
</protein>
<dbReference type="EMBL" id="JAGSOJ010000002">
    <property type="protein sequence ID" value="MCM1990688.1"/>
    <property type="molecule type" value="Genomic_DNA"/>
</dbReference>
<dbReference type="AlphaFoldDB" id="A0A9J6P4Y2"/>
<evidence type="ECO:0000256" key="1">
    <source>
        <dbReference type="ARBA" id="ARBA00004651"/>
    </source>
</evidence>
<name>A0A9J6P4Y2_9CLOT</name>
<dbReference type="InterPro" id="IPR007140">
    <property type="entry name" value="DUF350"/>
</dbReference>
<comment type="caution">
    <text evidence="8">The sequence shown here is derived from an EMBL/GenBank/DDBJ whole genome shotgun (WGS) entry which is preliminary data.</text>
</comment>
<dbReference type="RefSeq" id="WP_250859780.1">
    <property type="nucleotide sequence ID" value="NZ_JAGSOJ010000002.1"/>
</dbReference>
<reference evidence="8" key="2">
    <citation type="submission" date="2021-04" db="EMBL/GenBank/DDBJ databases">
        <authorList>
            <person name="Dong X."/>
        </authorList>
    </citation>
    <scope>NUCLEOTIDE SEQUENCE</scope>
    <source>
        <strain evidence="8">ZWT</strain>
    </source>
</reference>
<accession>A0A9J6P4Y2</accession>
<comment type="similarity">
    <text evidence="2">Belongs to the UPF0719 family.</text>
</comment>
<sequence>MLMDVLSIVVYFALGMLLCLVGYKMFDVITPFDLQKELDDHNLGAGFAIAGMFIGIAIIIGGVILP</sequence>
<evidence type="ECO:0000256" key="4">
    <source>
        <dbReference type="ARBA" id="ARBA00022692"/>
    </source>
</evidence>
<feature type="transmembrane region" description="Helical" evidence="7">
    <location>
        <begin position="5"/>
        <end position="23"/>
    </location>
</feature>
<evidence type="ECO:0000313" key="9">
    <source>
        <dbReference type="Proteomes" id="UP001056429"/>
    </source>
</evidence>
<evidence type="ECO:0000256" key="3">
    <source>
        <dbReference type="ARBA" id="ARBA00022475"/>
    </source>
</evidence>
<evidence type="ECO:0000256" key="7">
    <source>
        <dbReference type="SAM" id="Phobius"/>
    </source>
</evidence>
<evidence type="ECO:0000256" key="5">
    <source>
        <dbReference type="ARBA" id="ARBA00022989"/>
    </source>
</evidence>
<keyword evidence="4 7" id="KW-0812">Transmembrane</keyword>